<evidence type="ECO:0000256" key="8">
    <source>
        <dbReference type="ARBA" id="ARBA00023239"/>
    </source>
</evidence>
<dbReference type="InterPro" id="IPR008979">
    <property type="entry name" value="Galactose-bd-like_sf"/>
</dbReference>
<dbReference type="SUPFAM" id="SSF49785">
    <property type="entry name" value="Galactose-binding domain-like"/>
    <property type="match status" value="1"/>
</dbReference>
<dbReference type="SUPFAM" id="SSF49452">
    <property type="entry name" value="Starch-binding domain-like"/>
    <property type="match status" value="1"/>
</dbReference>
<protein>
    <recommendedName>
        <fullName evidence="4">rhamnogalacturonan endolyase</fullName>
        <ecNumber evidence="4">4.2.2.23</ecNumber>
    </recommendedName>
</protein>
<dbReference type="GO" id="GO:0102210">
    <property type="term" value="F:rhamnogalacturonan endolyase activity"/>
    <property type="evidence" value="ECO:0007669"/>
    <property type="project" value="UniProtKB-EC"/>
</dbReference>
<dbReference type="EC" id="4.2.2.23" evidence="4"/>
<accession>A0A7W4Z7N4</accession>
<dbReference type="GO" id="GO:0005576">
    <property type="term" value="C:extracellular region"/>
    <property type="evidence" value="ECO:0007669"/>
    <property type="project" value="UniProtKB-SubCell"/>
</dbReference>
<evidence type="ECO:0000256" key="4">
    <source>
        <dbReference type="ARBA" id="ARBA00012437"/>
    </source>
</evidence>
<dbReference type="InterPro" id="IPR013784">
    <property type="entry name" value="Carb-bd-like_fold"/>
</dbReference>
<dbReference type="InterPro" id="IPR016590">
    <property type="entry name" value="Rhamnogalacturonase_B"/>
</dbReference>
<dbReference type="Gene3D" id="2.70.98.10">
    <property type="match status" value="1"/>
</dbReference>
<dbReference type="InterPro" id="IPR011013">
    <property type="entry name" value="Gal_mutarotase_sf_dom"/>
</dbReference>
<evidence type="ECO:0000256" key="9">
    <source>
        <dbReference type="ARBA" id="ARBA00023316"/>
    </source>
</evidence>
<dbReference type="AlphaFoldDB" id="A0A7W4Z7N4"/>
<gene>
    <name evidence="13" type="ORF">FHS09_000505</name>
</gene>
<organism evidence="13 14">
    <name type="scientific">Microbulbifer rhizosphaerae</name>
    <dbReference type="NCBI Taxonomy" id="1562603"/>
    <lineage>
        <taxon>Bacteria</taxon>
        <taxon>Pseudomonadati</taxon>
        <taxon>Pseudomonadota</taxon>
        <taxon>Gammaproteobacteria</taxon>
        <taxon>Cellvibrionales</taxon>
        <taxon>Microbulbiferaceae</taxon>
        <taxon>Microbulbifer</taxon>
    </lineage>
</organism>
<evidence type="ECO:0000256" key="2">
    <source>
        <dbReference type="ARBA" id="ARBA00004613"/>
    </source>
</evidence>
<dbReference type="GO" id="GO:0030246">
    <property type="term" value="F:carbohydrate binding"/>
    <property type="evidence" value="ECO:0007669"/>
    <property type="project" value="InterPro"/>
</dbReference>
<evidence type="ECO:0000256" key="5">
    <source>
        <dbReference type="ARBA" id="ARBA00022525"/>
    </source>
</evidence>
<dbReference type="SUPFAM" id="SSF74650">
    <property type="entry name" value="Galactose mutarotase-like"/>
    <property type="match status" value="1"/>
</dbReference>
<dbReference type="GO" id="GO:0071555">
    <property type="term" value="P:cell wall organization"/>
    <property type="evidence" value="ECO:0007669"/>
    <property type="project" value="UniProtKB-KW"/>
</dbReference>
<dbReference type="CDD" id="cd10317">
    <property type="entry name" value="RGL4_C"/>
    <property type="match status" value="1"/>
</dbReference>
<reference evidence="13 14" key="1">
    <citation type="submission" date="2020-08" db="EMBL/GenBank/DDBJ databases">
        <title>Genomic Encyclopedia of Type Strains, Phase III (KMG-III): the genomes of soil and plant-associated and newly described type strains.</title>
        <authorList>
            <person name="Whitman W."/>
        </authorList>
    </citation>
    <scope>NUCLEOTIDE SEQUENCE [LARGE SCALE GENOMIC DNA]</scope>
    <source>
        <strain evidence="13 14">CECT 8799</strain>
    </source>
</reference>
<proteinExistence type="inferred from homology"/>
<keyword evidence="14" id="KW-1185">Reference proteome</keyword>
<evidence type="ECO:0000256" key="1">
    <source>
        <dbReference type="ARBA" id="ARBA00001324"/>
    </source>
</evidence>
<dbReference type="PANTHER" id="PTHR36574:SF1">
    <property type="entry name" value="RHAMNOGALACTURONATE LYASE-RELATED"/>
    <property type="match status" value="1"/>
</dbReference>
<name>A0A7W4Z7N4_9GAMM</name>
<dbReference type="InterPro" id="IPR029411">
    <property type="entry name" value="RG-lyase_III"/>
</dbReference>
<keyword evidence="6" id="KW-0732">Signal</keyword>
<dbReference type="Pfam" id="PF14686">
    <property type="entry name" value="fn3_3"/>
    <property type="match status" value="1"/>
</dbReference>
<dbReference type="Pfam" id="PF09284">
    <property type="entry name" value="RhgB_N"/>
    <property type="match status" value="1"/>
</dbReference>
<keyword evidence="5" id="KW-0964">Secreted</keyword>
<evidence type="ECO:0000259" key="11">
    <source>
        <dbReference type="Pfam" id="PF14683"/>
    </source>
</evidence>
<evidence type="ECO:0000313" key="14">
    <source>
        <dbReference type="Proteomes" id="UP000535937"/>
    </source>
</evidence>
<keyword evidence="7" id="KW-1015">Disulfide bond</keyword>
<sequence length="568" mass="62189">MNRNSPTKMRLSPRGITGWKALLPGLTLVLPCLACADFGLSASTDFYTIDTDAGLVFKVRRTDNGASTQSAGDIASLVYEGAEYQNQSRGSQVNAGFDWLYSGTSSVAVSASTVGTDFIKVTVEAGDLTHYYMARRGYPHIYMGTHFTSEPNVHNHVRYILRLSSALLPDGPEASDLRGTVSTVESSDIFALANGETRSKHYSNQRLKDWTHIGATGNNVGMWVVRDDHEGGSGGPFYRSLLNQATDTDQELTYIVNYGQAQTEDFRTGILNSYTFVATGGEAPSERPDTSWFADMELRGYVAPSERGRIAGVGISGMDPNYDYTVGFASGTAQYWTDAGSDNGYYSRAGIRPGTYKMTIYKDELEVYTREEVTVTAGETTILHSISIADDPSGDPAIWRIGDWDGSPQEFLNGDKLTKMHPSDVRIDTWDPVNHIIGSSSDAEFPAYMWKEVNNDHIVYFKLNSDQIESAHTLRIGLTCAFAGGRPNITVNDWTSDFQSASSQPRSRNLTTGSYRCNNVTYPFEIPATAWKQNPGEWNRLVISVISGSGGSGFLSAGYSVDSIDLLE</sequence>
<feature type="domain" description="Rhamnogalacturonan lyase" evidence="11">
    <location>
        <begin position="398"/>
        <end position="566"/>
    </location>
</feature>
<evidence type="ECO:0000256" key="6">
    <source>
        <dbReference type="ARBA" id="ARBA00022729"/>
    </source>
</evidence>
<feature type="domain" description="Rhamnogalacturonase B N-terminal" evidence="10">
    <location>
        <begin position="38"/>
        <end position="300"/>
    </location>
</feature>
<dbReference type="InterPro" id="IPR029413">
    <property type="entry name" value="RG-lyase_II"/>
</dbReference>
<dbReference type="Proteomes" id="UP000535937">
    <property type="component" value="Unassembled WGS sequence"/>
</dbReference>
<dbReference type="InterPro" id="IPR015364">
    <property type="entry name" value="RhgB_N"/>
</dbReference>
<dbReference type="CDD" id="cd10316">
    <property type="entry name" value="RGL4_M"/>
    <property type="match status" value="1"/>
</dbReference>
<feature type="domain" description="Rhamnogalacturonan lyase" evidence="12">
    <location>
        <begin position="309"/>
        <end position="381"/>
    </location>
</feature>
<dbReference type="GO" id="GO:0045490">
    <property type="term" value="P:pectin catabolic process"/>
    <property type="evidence" value="ECO:0007669"/>
    <property type="project" value="TreeGrafter"/>
</dbReference>
<evidence type="ECO:0000259" key="12">
    <source>
        <dbReference type="Pfam" id="PF14686"/>
    </source>
</evidence>
<evidence type="ECO:0000259" key="10">
    <source>
        <dbReference type="Pfam" id="PF09284"/>
    </source>
</evidence>
<comment type="subcellular location">
    <subcellularLocation>
        <location evidence="2">Secreted</location>
    </subcellularLocation>
</comment>
<evidence type="ECO:0000256" key="3">
    <source>
        <dbReference type="ARBA" id="ARBA00010418"/>
    </source>
</evidence>
<dbReference type="Pfam" id="PF14683">
    <property type="entry name" value="CBM-like"/>
    <property type="match status" value="1"/>
</dbReference>
<comment type="catalytic activity">
    <reaction evidence="1">
        <text>Endotype eliminative cleavage of L-alpha-rhamnopyranosyl-(1-&gt;4)-alpha-D-galactopyranosyluronic acid bonds of rhamnogalacturonan I domains in ramified hairy regions of pectin leaving L-rhamnopyranose at the reducing end and 4-deoxy-4,5-unsaturated D-galactopyranosyluronic acid at the non-reducing end.</text>
        <dbReference type="EC" id="4.2.2.23"/>
    </reaction>
</comment>
<keyword evidence="9" id="KW-0961">Cell wall biogenesis/degradation</keyword>
<comment type="caution">
    <text evidence="13">The sequence shown here is derived from an EMBL/GenBank/DDBJ whole genome shotgun (WGS) entry which is preliminary data.</text>
</comment>
<dbReference type="Gene3D" id="2.60.120.260">
    <property type="entry name" value="Galactose-binding domain-like"/>
    <property type="match status" value="1"/>
</dbReference>
<comment type="similarity">
    <text evidence="3">Belongs to the polysaccharide lyase 4 family.</text>
</comment>
<evidence type="ECO:0000256" key="7">
    <source>
        <dbReference type="ARBA" id="ARBA00023157"/>
    </source>
</evidence>
<dbReference type="EMBL" id="JACHWZ010000002">
    <property type="protein sequence ID" value="MBB3059697.1"/>
    <property type="molecule type" value="Genomic_DNA"/>
</dbReference>
<dbReference type="InterPro" id="IPR014718">
    <property type="entry name" value="GH-type_carb-bd"/>
</dbReference>
<evidence type="ECO:0000313" key="13">
    <source>
        <dbReference type="EMBL" id="MBB3059697.1"/>
    </source>
</evidence>
<dbReference type="PANTHER" id="PTHR36574">
    <property type="entry name" value="RHAMNOGALACTURONATE LYASE-RELATED"/>
    <property type="match status" value="1"/>
</dbReference>
<dbReference type="Gene3D" id="2.60.40.1120">
    <property type="entry name" value="Carboxypeptidase-like, regulatory domain"/>
    <property type="match status" value="1"/>
</dbReference>
<keyword evidence="8 13" id="KW-0456">Lyase</keyword>
<dbReference type="RefSeq" id="WP_221191758.1">
    <property type="nucleotide sequence ID" value="NZ_JACHWZ010000002.1"/>
</dbReference>